<keyword evidence="9" id="KW-0418">Kinase</keyword>
<dbReference type="Pfam" id="PF02518">
    <property type="entry name" value="HATPase_c"/>
    <property type="match status" value="1"/>
</dbReference>
<evidence type="ECO:0000256" key="7">
    <source>
        <dbReference type="ARBA" id="ARBA00022692"/>
    </source>
</evidence>
<dbReference type="AlphaFoldDB" id="A0A560CKR2"/>
<dbReference type="SUPFAM" id="SSF47384">
    <property type="entry name" value="Homodimeric domain of signal transducing histidine kinase"/>
    <property type="match status" value="1"/>
</dbReference>
<dbReference type="PANTHER" id="PTHR43065">
    <property type="entry name" value="SENSOR HISTIDINE KINASE"/>
    <property type="match status" value="1"/>
</dbReference>
<proteinExistence type="predicted"/>
<dbReference type="Pfam" id="PF00512">
    <property type="entry name" value="HisKA"/>
    <property type="match status" value="1"/>
</dbReference>
<evidence type="ECO:0000256" key="13">
    <source>
        <dbReference type="ARBA" id="ARBA00023136"/>
    </source>
</evidence>
<dbReference type="InterPro" id="IPR005467">
    <property type="entry name" value="His_kinase_dom"/>
</dbReference>
<feature type="transmembrane region" description="Helical" evidence="15">
    <location>
        <begin position="292"/>
        <end position="312"/>
    </location>
</feature>
<dbReference type="InterPro" id="IPR003661">
    <property type="entry name" value="HisK_dim/P_dom"/>
</dbReference>
<protein>
    <recommendedName>
        <fullName evidence="3">histidine kinase</fullName>
        <ecNumber evidence="3">2.7.13.3</ecNumber>
    </recommendedName>
</protein>
<evidence type="ECO:0000256" key="5">
    <source>
        <dbReference type="ARBA" id="ARBA00022553"/>
    </source>
</evidence>
<evidence type="ECO:0000256" key="6">
    <source>
        <dbReference type="ARBA" id="ARBA00022679"/>
    </source>
</evidence>
<evidence type="ECO:0000259" key="16">
    <source>
        <dbReference type="PROSITE" id="PS50109"/>
    </source>
</evidence>
<dbReference type="PROSITE" id="PS50109">
    <property type="entry name" value="HIS_KIN"/>
    <property type="match status" value="1"/>
</dbReference>
<dbReference type="EC" id="2.7.13.3" evidence="3"/>
<organism evidence="17 18">
    <name type="scientific">Azospirillum brasilense</name>
    <dbReference type="NCBI Taxonomy" id="192"/>
    <lineage>
        <taxon>Bacteria</taxon>
        <taxon>Pseudomonadati</taxon>
        <taxon>Pseudomonadota</taxon>
        <taxon>Alphaproteobacteria</taxon>
        <taxon>Rhodospirillales</taxon>
        <taxon>Azospirillaceae</taxon>
        <taxon>Azospirillum</taxon>
    </lineage>
</organism>
<keyword evidence="6" id="KW-0808">Transferase</keyword>
<dbReference type="InterPro" id="IPR004358">
    <property type="entry name" value="Sig_transdc_His_kin-like_C"/>
</dbReference>
<evidence type="ECO:0000256" key="14">
    <source>
        <dbReference type="SAM" id="Coils"/>
    </source>
</evidence>
<dbReference type="SUPFAM" id="SSF55874">
    <property type="entry name" value="ATPase domain of HSP90 chaperone/DNA topoisomerase II/histidine kinase"/>
    <property type="match status" value="1"/>
</dbReference>
<evidence type="ECO:0000256" key="1">
    <source>
        <dbReference type="ARBA" id="ARBA00000085"/>
    </source>
</evidence>
<keyword evidence="10" id="KW-0067">ATP-binding</keyword>
<evidence type="ECO:0000313" key="17">
    <source>
        <dbReference type="EMBL" id="TWA85443.1"/>
    </source>
</evidence>
<sequence>MPATRAVRPCSPKDCSEMPFPPASRATGTPAILTGRDMVLLSLAFLAAYLPIDWLTFIHPRPSLNITPWNPPAGLYMALLLWTGARGLPMVYATLILADLVVRGHPASIASLLLSNLAIVAGYGAAAHVLRHRVAIGLALNRVRDVGWLVGVTFLSAAVVAPVFVGVFVLDGALPAADLPTLAFQYWLGDAIGIAVVTPFVLLLHHPDKTPAWSVPKTPTAAQTAAIAAALLLVFLPIGDGQFNLFYVLFLPLVWVAVSHGLPGAVLAALAIQSGLIAGLQAIGLPLGAVVYHQTLMLALAITALFLGALVSERREVEARLREHQTELAHLSRLTVTGEMASALAHELNQPLLAAISYARAAQRLLEGDDTPPRAHELIDKAVIQAERAGEVIRGLRTFLSKGSLQLAPESATEILRETLTLVRGDAAYNRVQLKVDMAEPLPLVLCDRIQIEQVLLNLVHNSIEAIAAADSPVREVVLRAQATPPDGLTFEVEDSGPGVSPGMVEHLYSPFATTKPAGMGLGLPICRSIVESHGGRLWLGRSGPTGSVFQVFLPAARSDSRPSHDPDR</sequence>
<feature type="domain" description="Histidine kinase" evidence="16">
    <location>
        <begin position="343"/>
        <end position="558"/>
    </location>
</feature>
<dbReference type="Gene3D" id="3.30.565.10">
    <property type="entry name" value="Histidine kinase-like ATPase, C-terminal domain"/>
    <property type="match status" value="1"/>
</dbReference>
<feature type="coiled-coil region" evidence="14">
    <location>
        <begin position="307"/>
        <end position="334"/>
    </location>
</feature>
<dbReference type="PANTHER" id="PTHR43065:SF10">
    <property type="entry name" value="PEROXIDE STRESS-ACTIVATED HISTIDINE KINASE MAK3"/>
    <property type="match status" value="1"/>
</dbReference>
<dbReference type="SMART" id="SM00388">
    <property type="entry name" value="HisKA"/>
    <property type="match status" value="1"/>
</dbReference>
<feature type="transmembrane region" description="Helical" evidence="15">
    <location>
        <begin position="182"/>
        <end position="201"/>
    </location>
</feature>
<evidence type="ECO:0000256" key="3">
    <source>
        <dbReference type="ARBA" id="ARBA00012438"/>
    </source>
</evidence>
<dbReference type="PRINTS" id="PR00344">
    <property type="entry name" value="BCTRLSENSOR"/>
</dbReference>
<keyword evidence="14" id="KW-0175">Coiled coil</keyword>
<gene>
    <name evidence="17" type="ORF">FBZ83_10334</name>
</gene>
<feature type="transmembrane region" description="Helical" evidence="15">
    <location>
        <begin position="146"/>
        <end position="170"/>
    </location>
</feature>
<evidence type="ECO:0000256" key="15">
    <source>
        <dbReference type="SAM" id="Phobius"/>
    </source>
</evidence>
<comment type="caution">
    <text evidence="17">The sequence shown here is derived from an EMBL/GenBank/DDBJ whole genome shotgun (WGS) entry which is preliminary data.</text>
</comment>
<keyword evidence="5" id="KW-0597">Phosphoprotein</keyword>
<dbReference type="CDD" id="cd00082">
    <property type="entry name" value="HisKA"/>
    <property type="match status" value="1"/>
</dbReference>
<keyword evidence="11 15" id="KW-1133">Transmembrane helix</keyword>
<evidence type="ECO:0000256" key="8">
    <source>
        <dbReference type="ARBA" id="ARBA00022741"/>
    </source>
</evidence>
<feature type="transmembrane region" description="Helical" evidence="15">
    <location>
        <begin position="39"/>
        <end position="59"/>
    </location>
</feature>
<evidence type="ECO:0000256" key="4">
    <source>
        <dbReference type="ARBA" id="ARBA00022475"/>
    </source>
</evidence>
<comment type="subcellular location">
    <subcellularLocation>
        <location evidence="2">Cell membrane</location>
        <topology evidence="2">Multi-pass membrane protein</topology>
    </subcellularLocation>
</comment>
<name>A0A560CKR2_AZOBR</name>
<dbReference type="Gene3D" id="1.10.287.130">
    <property type="match status" value="1"/>
</dbReference>
<dbReference type="Proteomes" id="UP000318529">
    <property type="component" value="Unassembled WGS sequence"/>
</dbReference>
<keyword evidence="12" id="KW-0902">Two-component regulatory system</keyword>
<dbReference type="GO" id="GO:0000155">
    <property type="term" value="F:phosphorelay sensor kinase activity"/>
    <property type="evidence" value="ECO:0007669"/>
    <property type="project" value="InterPro"/>
</dbReference>
<dbReference type="InterPro" id="IPR003594">
    <property type="entry name" value="HATPase_dom"/>
</dbReference>
<feature type="transmembrane region" description="Helical" evidence="15">
    <location>
        <begin position="221"/>
        <end position="238"/>
    </location>
</feature>
<dbReference type="EMBL" id="VITH01000003">
    <property type="protein sequence ID" value="TWA85443.1"/>
    <property type="molecule type" value="Genomic_DNA"/>
</dbReference>
<dbReference type="SMART" id="SM00387">
    <property type="entry name" value="HATPase_c"/>
    <property type="match status" value="1"/>
</dbReference>
<dbReference type="InterPro" id="IPR036890">
    <property type="entry name" value="HATPase_C_sf"/>
</dbReference>
<feature type="transmembrane region" description="Helical" evidence="15">
    <location>
        <begin position="79"/>
        <end position="102"/>
    </location>
</feature>
<dbReference type="GO" id="GO:0005524">
    <property type="term" value="F:ATP binding"/>
    <property type="evidence" value="ECO:0007669"/>
    <property type="project" value="UniProtKB-KW"/>
</dbReference>
<dbReference type="Pfam" id="PF05231">
    <property type="entry name" value="MASE1"/>
    <property type="match status" value="1"/>
</dbReference>
<evidence type="ECO:0000256" key="9">
    <source>
        <dbReference type="ARBA" id="ARBA00022777"/>
    </source>
</evidence>
<keyword evidence="7 15" id="KW-0812">Transmembrane</keyword>
<evidence type="ECO:0000256" key="2">
    <source>
        <dbReference type="ARBA" id="ARBA00004651"/>
    </source>
</evidence>
<keyword evidence="4" id="KW-1003">Cell membrane</keyword>
<dbReference type="InterPro" id="IPR036097">
    <property type="entry name" value="HisK_dim/P_sf"/>
</dbReference>
<evidence type="ECO:0000313" key="18">
    <source>
        <dbReference type="Proteomes" id="UP000318529"/>
    </source>
</evidence>
<evidence type="ECO:0000256" key="10">
    <source>
        <dbReference type="ARBA" id="ARBA00022840"/>
    </source>
</evidence>
<comment type="catalytic activity">
    <reaction evidence="1">
        <text>ATP + protein L-histidine = ADP + protein N-phospho-L-histidine.</text>
        <dbReference type="EC" id="2.7.13.3"/>
    </reaction>
</comment>
<keyword evidence="13 15" id="KW-0472">Membrane</keyword>
<keyword evidence="8" id="KW-0547">Nucleotide-binding</keyword>
<reference evidence="17 18" key="1">
    <citation type="submission" date="2019-06" db="EMBL/GenBank/DDBJ databases">
        <title>Genomic Encyclopedia of Type Strains, Phase IV (KMG-V): Genome sequencing to study the core and pangenomes of soil and plant-associated prokaryotes.</title>
        <authorList>
            <person name="Whitman W."/>
        </authorList>
    </citation>
    <scope>NUCLEOTIDE SEQUENCE [LARGE SCALE GENOMIC DNA]</scope>
    <source>
        <strain evidence="17 18">BR 11650</strain>
    </source>
</reference>
<dbReference type="InterPro" id="IPR007895">
    <property type="entry name" value="MASE1"/>
</dbReference>
<accession>A0A560CKR2</accession>
<dbReference type="GO" id="GO:0005886">
    <property type="term" value="C:plasma membrane"/>
    <property type="evidence" value="ECO:0007669"/>
    <property type="project" value="UniProtKB-SubCell"/>
</dbReference>
<evidence type="ECO:0000256" key="12">
    <source>
        <dbReference type="ARBA" id="ARBA00023012"/>
    </source>
</evidence>
<evidence type="ECO:0000256" key="11">
    <source>
        <dbReference type="ARBA" id="ARBA00022989"/>
    </source>
</evidence>
<feature type="transmembrane region" description="Helical" evidence="15">
    <location>
        <begin position="109"/>
        <end position="126"/>
    </location>
</feature>
<feature type="transmembrane region" description="Helical" evidence="15">
    <location>
        <begin position="245"/>
        <end position="272"/>
    </location>
</feature>